<evidence type="ECO:0000259" key="1">
    <source>
        <dbReference type="Pfam" id="PF13785"/>
    </source>
</evidence>
<dbReference type="KEGG" id="aba:Acid345_0107"/>
<dbReference type="Proteomes" id="UP000002432">
    <property type="component" value="Chromosome"/>
</dbReference>
<dbReference type="RefSeq" id="WP_011520914.1">
    <property type="nucleotide sequence ID" value="NC_008009.1"/>
</dbReference>
<dbReference type="AlphaFoldDB" id="Q1IVI8"/>
<dbReference type="eggNOG" id="COG1379">
    <property type="taxonomic scope" value="Bacteria"/>
</dbReference>
<dbReference type="STRING" id="204669.Acid345_0107"/>
<evidence type="ECO:0000313" key="2">
    <source>
        <dbReference type="EMBL" id="ABF39112.1"/>
    </source>
</evidence>
<reference evidence="2 3" key="1">
    <citation type="journal article" date="2009" name="Appl. Environ. Microbiol.">
        <title>Three genomes from the phylum Acidobacteria provide insight into the lifestyles of these microorganisms in soils.</title>
        <authorList>
            <person name="Ward N.L."/>
            <person name="Challacombe J.F."/>
            <person name="Janssen P.H."/>
            <person name="Henrissat B."/>
            <person name="Coutinho P.M."/>
            <person name="Wu M."/>
            <person name="Xie G."/>
            <person name="Haft D.H."/>
            <person name="Sait M."/>
            <person name="Badger J."/>
            <person name="Barabote R.D."/>
            <person name="Bradley B."/>
            <person name="Brettin T.S."/>
            <person name="Brinkac L.M."/>
            <person name="Bruce D."/>
            <person name="Creasy T."/>
            <person name="Daugherty S.C."/>
            <person name="Davidsen T.M."/>
            <person name="DeBoy R.T."/>
            <person name="Detter J.C."/>
            <person name="Dodson R.J."/>
            <person name="Durkin A.S."/>
            <person name="Ganapathy A."/>
            <person name="Gwinn-Giglio M."/>
            <person name="Han C.S."/>
            <person name="Khouri H."/>
            <person name="Kiss H."/>
            <person name="Kothari S.P."/>
            <person name="Madupu R."/>
            <person name="Nelson K.E."/>
            <person name="Nelson W.C."/>
            <person name="Paulsen I."/>
            <person name="Penn K."/>
            <person name="Ren Q."/>
            <person name="Rosovitz M.J."/>
            <person name="Selengut J.D."/>
            <person name="Shrivastava S."/>
            <person name="Sullivan S.A."/>
            <person name="Tapia R."/>
            <person name="Thompson L.S."/>
            <person name="Watkins K.L."/>
            <person name="Yang Q."/>
            <person name="Yu C."/>
            <person name="Zafar N."/>
            <person name="Zhou L."/>
            <person name="Kuske C.R."/>
        </authorList>
    </citation>
    <scope>NUCLEOTIDE SEQUENCE [LARGE SCALE GENOMIC DNA]</scope>
    <source>
        <strain evidence="2 3">Ellin345</strain>
    </source>
</reference>
<protein>
    <recommendedName>
        <fullName evidence="1">DUF4178 domain-containing protein</fullName>
    </recommendedName>
</protein>
<dbReference type="OrthoDB" id="228033at2"/>
<proteinExistence type="predicted"/>
<evidence type="ECO:0000313" key="3">
    <source>
        <dbReference type="Proteomes" id="UP000002432"/>
    </source>
</evidence>
<dbReference type="Pfam" id="PF13785">
    <property type="entry name" value="DUF4178"/>
    <property type="match status" value="1"/>
</dbReference>
<feature type="domain" description="DUF4178" evidence="1">
    <location>
        <begin position="61"/>
        <end position="194"/>
    </location>
</feature>
<dbReference type="HOGENOM" id="CLU_113673_0_0_0"/>
<gene>
    <name evidence="2" type="ordered locus">Acid345_0107</name>
</gene>
<dbReference type="InterPro" id="IPR025235">
    <property type="entry name" value="DUF4178"/>
</dbReference>
<organism evidence="2 3">
    <name type="scientific">Koribacter versatilis (strain Ellin345)</name>
    <dbReference type="NCBI Taxonomy" id="204669"/>
    <lineage>
        <taxon>Bacteria</taxon>
        <taxon>Pseudomonadati</taxon>
        <taxon>Acidobacteriota</taxon>
        <taxon>Terriglobia</taxon>
        <taxon>Terriglobales</taxon>
        <taxon>Candidatus Korobacteraceae</taxon>
        <taxon>Candidatus Korobacter</taxon>
    </lineage>
</organism>
<name>Q1IVI8_KORVE</name>
<dbReference type="EMBL" id="CP000360">
    <property type="protein sequence ID" value="ABF39112.1"/>
    <property type="molecule type" value="Genomic_DNA"/>
</dbReference>
<sequence>MTHVSAACPNCGAPLDFKWPSSVQTVCTYCKSIVVRTDVDLEKVGTVSDLPPDSSPIQIATEGIYQNKAFTVAGRIVYEYDEGTWNEWHVVMQDGTSAWLSDAQATYCFTRATPHKDLPAANAVQAGQHYTWDGIPFTVSVITNAKYRGVEGELPFQYWDKTTATFADCQSARGDFATIDYSDDEPALYRGEIVDFDALKMKNLRTFEGW</sequence>
<keyword evidence="3" id="KW-1185">Reference proteome</keyword>
<accession>Q1IVI8</accession>
<dbReference type="EnsemblBacteria" id="ABF39112">
    <property type="protein sequence ID" value="ABF39112"/>
    <property type="gene ID" value="Acid345_0107"/>
</dbReference>